<sequence length="528" mass="55951">MVGMDAALLQTRVSPGSGSPRVGPYGDNTNGGTISGAPVISPSLISLSLEQDRWTDWSGTTSRNEFFFNTLDNLKQITGKPPHIRIGANSEDHTDFNSNVQFAQDIFPAASATVPYPEATNITVGNSYYLTARFLPPGTHVTWGVNFGQNNITAAFLEARSIKDAFNSPALKSAGIVLDFIEIGNEPDLYRNNGLRSSSYNSTQYTQEWIRFANNVSAAAGISATSHTKFIGASFAGSSHGAGFSPQAIFSAGILDSAPGKLMSTISQHRYSGSFCSGSEGLLQDLMTKATIRGNLSTFSPDIAATRQRGLDYVLGETNSYACHGAPGVSNTAGAALWTLDYALFAPQIGISRVFFHEGVGFKYNLIQPATLTRSTLDGSSLPTPLPPHVQPQYYAAVVAAEAIGSTGLSQAVELSVDDPTVSGYAFFEGGKLVRALFVNFKAFLASSAARGVVHISLGFAETSTRASNITIKRLAIEHADDTSGLAWGGQSYETPNGRKSGTLITTTGSVQSGFDIHDTEAVLITFD</sequence>
<proteinExistence type="predicted"/>
<dbReference type="OrthoDB" id="2796951at2759"/>
<gene>
    <name evidence="3" type="ORF">PC9H_009634</name>
</gene>
<name>A0A8H6ZQ30_PLEOS</name>
<comment type="caution">
    <text evidence="3">The sequence shown here is derived from an EMBL/GenBank/DDBJ whole genome shotgun (WGS) entry which is preliminary data.</text>
</comment>
<keyword evidence="4" id="KW-1185">Reference proteome</keyword>
<evidence type="ECO:0000313" key="4">
    <source>
        <dbReference type="Proteomes" id="UP000623687"/>
    </source>
</evidence>
<dbReference type="PANTHER" id="PTHR36183:SF2">
    <property type="entry name" value="BETA-GLUCURONIDASE C-TERMINAL DOMAIN-CONTAINING PROTEIN"/>
    <property type="match status" value="1"/>
</dbReference>
<dbReference type="EMBL" id="JACETU010000007">
    <property type="protein sequence ID" value="KAF7424327.1"/>
    <property type="molecule type" value="Genomic_DNA"/>
</dbReference>
<dbReference type="Proteomes" id="UP000623687">
    <property type="component" value="Unassembled WGS sequence"/>
</dbReference>
<protein>
    <recommendedName>
        <fullName evidence="2">Beta-glucuronidase C-terminal domain-containing protein</fullName>
    </recommendedName>
</protein>
<organism evidence="3 4">
    <name type="scientific">Pleurotus ostreatus</name>
    <name type="common">Oyster mushroom</name>
    <name type="synonym">White-rot fungus</name>
    <dbReference type="NCBI Taxonomy" id="5322"/>
    <lineage>
        <taxon>Eukaryota</taxon>
        <taxon>Fungi</taxon>
        <taxon>Dikarya</taxon>
        <taxon>Basidiomycota</taxon>
        <taxon>Agaricomycotina</taxon>
        <taxon>Agaricomycetes</taxon>
        <taxon>Agaricomycetidae</taxon>
        <taxon>Agaricales</taxon>
        <taxon>Pleurotineae</taxon>
        <taxon>Pleurotaceae</taxon>
        <taxon>Pleurotus</taxon>
    </lineage>
</organism>
<accession>A0A8H6ZQ30</accession>
<evidence type="ECO:0000259" key="2">
    <source>
        <dbReference type="Pfam" id="PF16862"/>
    </source>
</evidence>
<dbReference type="VEuPathDB" id="FungiDB:PC9H_009634"/>
<dbReference type="InterPro" id="IPR031728">
    <property type="entry name" value="GlcAase_C"/>
</dbReference>
<feature type="domain" description="Beta-glucuronidase C-terminal" evidence="2">
    <location>
        <begin position="424"/>
        <end position="524"/>
    </location>
</feature>
<reference evidence="3" key="1">
    <citation type="submission" date="2019-07" db="EMBL/GenBank/DDBJ databases">
        <authorList>
            <person name="Palmer J.M."/>
        </authorList>
    </citation>
    <scope>NUCLEOTIDE SEQUENCE</scope>
    <source>
        <strain evidence="3">PC9</strain>
    </source>
</reference>
<dbReference type="Pfam" id="PF16862">
    <property type="entry name" value="Glyco_hydro_79C"/>
    <property type="match status" value="1"/>
</dbReference>
<evidence type="ECO:0000256" key="1">
    <source>
        <dbReference type="SAM" id="MobiDB-lite"/>
    </source>
</evidence>
<dbReference type="PANTHER" id="PTHR36183">
    <property type="entry name" value="BETA-GLUCURONIDASE"/>
    <property type="match status" value="1"/>
</dbReference>
<dbReference type="AlphaFoldDB" id="A0A8H6ZQ30"/>
<dbReference type="InterPro" id="IPR052974">
    <property type="entry name" value="GH79_Enzymes"/>
</dbReference>
<dbReference type="GeneID" id="59379452"/>
<evidence type="ECO:0000313" key="3">
    <source>
        <dbReference type="EMBL" id="KAF7424327.1"/>
    </source>
</evidence>
<dbReference type="RefSeq" id="XP_036628521.1">
    <property type="nucleotide sequence ID" value="XM_036779132.1"/>
</dbReference>
<dbReference type="InterPro" id="IPR017853">
    <property type="entry name" value="GH"/>
</dbReference>
<dbReference type="Gene3D" id="3.20.20.80">
    <property type="entry name" value="Glycosidases"/>
    <property type="match status" value="1"/>
</dbReference>
<feature type="region of interest" description="Disordered" evidence="1">
    <location>
        <begin position="10"/>
        <end position="33"/>
    </location>
</feature>
<dbReference type="SUPFAM" id="SSF51445">
    <property type="entry name" value="(Trans)glycosidases"/>
    <property type="match status" value="1"/>
</dbReference>